<sequence length="64" mass="7348">MATLYTEQDKNIHKTWALLLGFLVVVIGLGWVLAQVWQSPAVLYAAIIFALMMNFASYWWSDKI</sequence>
<proteinExistence type="predicted"/>
<keyword evidence="1" id="KW-1133">Transmembrane helix</keyword>
<keyword evidence="1" id="KW-0472">Membrane</keyword>
<keyword evidence="1" id="KW-0812">Transmembrane</keyword>
<dbReference type="GO" id="GO:0008237">
    <property type="term" value="F:metallopeptidase activity"/>
    <property type="evidence" value="ECO:0007669"/>
    <property type="project" value="UniProtKB-KW"/>
</dbReference>
<evidence type="ECO:0000256" key="1">
    <source>
        <dbReference type="SAM" id="Phobius"/>
    </source>
</evidence>
<keyword evidence="2" id="KW-0645">Protease</keyword>
<name>A0A2H0RGG6_9BACT</name>
<organism evidence="2 3">
    <name type="scientific">Candidatus Vogelbacteria bacterium CG10_big_fil_rev_8_21_14_0_10_50_13</name>
    <dbReference type="NCBI Taxonomy" id="1975044"/>
    <lineage>
        <taxon>Bacteria</taxon>
        <taxon>Candidatus Vogeliibacteriota</taxon>
    </lineage>
</organism>
<comment type="caution">
    <text evidence="2">The sequence shown here is derived from an EMBL/GenBank/DDBJ whole genome shotgun (WGS) entry which is preliminary data.</text>
</comment>
<dbReference type="Proteomes" id="UP000230906">
    <property type="component" value="Unassembled WGS sequence"/>
</dbReference>
<keyword evidence="2" id="KW-0378">Hydrolase</keyword>
<evidence type="ECO:0000313" key="3">
    <source>
        <dbReference type="Proteomes" id="UP000230906"/>
    </source>
</evidence>
<keyword evidence="2" id="KW-0482">Metalloprotease</keyword>
<dbReference type="EMBL" id="PCYJ01000011">
    <property type="protein sequence ID" value="PIR45593.1"/>
    <property type="molecule type" value="Genomic_DNA"/>
</dbReference>
<accession>A0A2H0RGG6</accession>
<protein>
    <submittedName>
        <fullName evidence="2">Zinc metalloprotease HtpX</fullName>
    </submittedName>
</protein>
<dbReference type="AlphaFoldDB" id="A0A2H0RGG6"/>
<dbReference type="GO" id="GO:0006508">
    <property type="term" value="P:proteolysis"/>
    <property type="evidence" value="ECO:0007669"/>
    <property type="project" value="UniProtKB-KW"/>
</dbReference>
<feature type="non-terminal residue" evidence="2">
    <location>
        <position position="64"/>
    </location>
</feature>
<reference evidence="2 3" key="1">
    <citation type="submission" date="2017-09" db="EMBL/GenBank/DDBJ databases">
        <title>Depth-based differentiation of microbial function through sediment-hosted aquifers and enrichment of novel symbionts in the deep terrestrial subsurface.</title>
        <authorList>
            <person name="Probst A.J."/>
            <person name="Ladd B."/>
            <person name="Jarett J.K."/>
            <person name="Geller-Mcgrath D.E."/>
            <person name="Sieber C.M."/>
            <person name="Emerson J.B."/>
            <person name="Anantharaman K."/>
            <person name="Thomas B.C."/>
            <person name="Malmstrom R."/>
            <person name="Stieglmeier M."/>
            <person name="Klingl A."/>
            <person name="Woyke T."/>
            <person name="Ryan C.M."/>
            <person name="Banfield J.F."/>
        </authorList>
    </citation>
    <scope>NUCLEOTIDE SEQUENCE [LARGE SCALE GENOMIC DNA]</scope>
    <source>
        <strain evidence="2">CG10_big_fil_rev_8_21_14_0_10_50_13</strain>
    </source>
</reference>
<feature type="transmembrane region" description="Helical" evidence="1">
    <location>
        <begin position="41"/>
        <end position="60"/>
    </location>
</feature>
<gene>
    <name evidence="2" type="ORF">COV09_00575</name>
</gene>
<evidence type="ECO:0000313" key="2">
    <source>
        <dbReference type="EMBL" id="PIR45593.1"/>
    </source>
</evidence>
<feature type="transmembrane region" description="Helical" evidence="1">
    <location>
        <begin position="15"/>
        <end position="34"/>
    </location>
</feature>